<dbReference type="EMBL" id="JAJAGQ010000009">
    <property type="protein sequence ID" value="KAJ8554047.1"/>
    <property type="molecule type" value="Genomic_DNA"/>
</dbReference>
<evidence type="ECO:0000313" key="3">
    <source>
        <dbReference type="Proteomes" id="UP001152561"/>
    </source>
</evidence>
<proteinExistence type="predicted"/>
<keyword evidence="3" id="KW-1185">Reference proteome</keyword>
<protein>
    <submittedName>
        <fullName evidence="2">Uncharacterized protein</fullName>
    </submittedName>
</protein>
<feature type="region of interest" description="Disordered" evidence="1">
    <location>
        <begin position="1"/>
        <end position="28"/>
    </location>
</feature>
<feature type="compositionally biased region" description="Basic residues" evidence="1">
    <location>
        <begin position="118"/>
        <end position="135"/>
    </location>
</feature>
<reference evidence="3" key="1">
    <citation type="journal article" date="2023" name="Proc. Natl. Acad. Sci. U.S.A.">
        <title>Genomic and structural basis for evolution of tropane alkaloid biosynthesis.</title>
        <authorList>
            <person name="Wanga Y.-J."/>
            <person name="Taina T."/>
            <person name="Yua J.-Y."/>
            <person name="Lia J."/>
            <person name="Xua B."/>
            <person name="Chenc J."/>
            <person name="D'Auriad J.C."/>
            <person name="Huanga J.-P."/>
            <person name="Huanga S.-X."/>
        </authorList>
    </citation>
    <scope>NUCLEOTIDE SEQUENCE [LARGE SCALE GENOMIC DNA]</scope>
    <source>
        <strain evidence="3">cv. KIB-2019</strain>
    </source>
</reference>
<organism evidence="2 3">
    <name type="scientific">Anisodus acutangulus</name>
    <dbReference type="NCBI Taxonomy" id="402998"/>
    <lineage>
        <taxon>Eukaryota</taxon>
        <taxon>Viridiplantae</taxon>
        <taxon>Streptophyta</taxon>
        <taxon>Embryophyta</taxon>
        <taxon>Tracheophyta</taxon>
        <taxon>Spermatophyta</taxon>
        <taxon>Magnoliopsida</taxon>
        <taxon>eudicotyledons</taxon>
        <taxon>Gunneridae</taxon>
        <taxon>Pentapetalae</taxon>
        <taxon>asterids</taxon>
        <taxon>lamiids</taxon>
        <taxon>Solanales</taxon>
        <taxon>Solanaceae</taxon>
        <taxon>Solanoideae</taxon>
        <taxon>Hyoscyameae</taxon>
        <taxon>Anisodus</taxon>
    </lineage>
</organism>
<name>A0A9Q1RFJ3_9SOLA</name>
<accession>A0A9Q1RFJ3</accession>
<evidence type="ECO:0000313" key="2">
    <source>
        <dbReference type="EMBL" id="KAJ8554047.1"/>
    </source>
</evidence>
<evidence type="ECO:0000256" key="1">
    <source>
        <dbReference type="SAM" id="MobiDB-lite"/>
    </source>
</evidence>
<dbReference type="Proteomes" id="UP001152561">
    <property type="component" value="Unassembled WGS sequence"/>
</dbReference>
<gene>
    <name evidence="2" type="ORF">K7X08_024725</name>
</gene>
<dbReference type="OrthoDB" id="1298845at2759"/>
<feature type="region of interest" description="Disordered" evidence="1">
    <location>
        <begin position="109"/>
        <end position="135"/>
    </location>
</feature>
<dbReference type="AlphaFoldDB" id="A0A9Q1RFJ3"/>
<sequence>MRGDVKKPSKARKAKKNSGAAQSKGKKCFEVGESSKDFEYPSVEHDPDLALRHFIISEAETRFQHMQNVQMPSGTRRIIFIGDDTSVSELINLPYSPTKLTWKEKAVVTDNQLEKQSRQRRIQKLRPRKGKGSDI</sequence>
<comment type="caution">
    <text evidence="2">The sequence shown here is derived from an EMBL/GenBank/DDBJ whole genome shotgun (WGS) entry which is preliminary data.</text>
</comment>